<dbReference type="PANTHER" id="PTHR47272">
    <property type="entry name" value="DDE_TNP_1_7 DOMAIN-CONTAINING PROTEIN"/>
    <property type="match status" value="1"/>
</dbReference>
<organism evidence="1 2">
    <name type="scientific">Ignelater luminosus</name>
    <name type="common">Cucubano</name>
    <name type="synonym">Pyrophorus luminosus</name>
    <dbReference type="NCBI Taxonomy" id="2038154"/>
    <lineage>
        <taxon>Eukaryota</taxon>
        <taxon>Metazoa</taxon>
        <taxon>Ecdysozoa</taxon>
        <taxon>Arthropoda</taxon>
        <taxon>Hexapoda</taxon>
        <taxon>Insecta</taxon>
        <taxon>Pterygota</taxon>
        <taxon>Neoptera</taxon>
        <taxon>Endopterygota</taxon>
        <taxon>Coleoptera</taxon>
        <taxon>Polyphaga</taxon>
        <taxon>Elateriformia</taxon>
        <taxon>Elateroidea</taxon>
        <taxon>Elateridae</taxon>
        <taxon>Agrypninae</taxon>
        <taxon>Pyrophorini</taxon>
        <taxon>Ignelater</taxon>
    </lineage>
</organism>
<dbReference type="PANTHER" id="PTHR47272:SF1">
    <property type="entry name" value="PIGGYBAC TRANSPOSABLE ELEMENT-DERIVED PROTEIN 3-LIKE"/>
    <property type="match status" value="1"/>
</dbReference>
<accession>A0A8K0FVY6</accession>
<dbReference type="OrthoDB" id="6778867at2759"/>
<protein>
    <submittedName>
        <fullName evidence="1">Uncharacterized protein</fullName>
    </submittedName>
</protein>
<name>A0A8K0FVY6_IGNLU</name>
<evidence type="ECO:0000313" key="1">
    <source>
        <dbReference type="EMBL" id="KAF2879855.1"/>
    </source>
</evidence>
<dbReference type="Proteomes" id="UP000801492">
    <property type="component" value="Unassembled WGS sequence"/>
</dbReference>
<dbReference type="AlphaFoldDB" id="A0A8K0FVY6"/>
<evidence type="ECO:0000313" key="2">
    <source>
        <dbReference type="Proteomes" id="UP000801492"/>
    </source>
</evidence>
<gene>
    <name evidence="1" type="ORF">ILUMI_26312</name>
</gene>
<proteinExistence type="predicted"/>
<dbReference type="EMBL" id="VTPC01091064">
    <property type="protein sequence ID" value="KAF2879855.1"/>
    <property type="molecule type" value="Genomic_DNA"/>
</dbReference>
<keyword evidence="2" id="KW-1185">Reference proteome</keyword>
<reference evidence="1" key="1">
    <citation type="submission" date="2019-08" db="EMBL/GenBank/DDBJ databases">
        <title>The genome of the North American firefly Photinus pyralis.</title>
        <authorList>
            <consortium name="Photinus pyralis genome working group"/>
            <person name="Fallon T.R."/>
            <person name="Sander Lower S.E."/>
            <person name="Weng J.-K."/>
        </authorList>
    </citation>
    <scope>NUCLEOTIDE SEQUENCE</scope>
    <source>
        <strain evidence="1">TRF0915ILg1</strain>
        <tissue evidence="1">Whole body</tissue>
    </source>
</reference>
<comment type="caution">
    <text evidence="1">The sequence shown here is derived from an EMBL/GenBank/DDBJ whole genome shotgun (WGS) entry which is preliminary data.</text>
</comment>
<sequence length="286" mass="33173">MLKAKNRTLEVIPWDDLILFCKNGKNEDNEDNENVTNCNDVQISDAVTSGPRQDISLSSIKVFEHFCYINIAAEKIFLDITWKKKGLKLTDQQLNLYGNTSLPSYVLELKIKETDLHGIQKDIGRPPKITKSDIGITLYVSLDHLLNIRSYWSEDRFPENKKIHFLHFNNNETALPRDSPNYNRLHKVRPLVDALNTNFSKDILEQYLSVDLAGTYSWMLYRKVQEQKNCQTACLTQSVGLRYLITKREKLSTSVEEQQQIKKKKGTAQTLEVKEVRLDEKDHWPS</sequence>